<dbReference type="Proteomes" id="UP001057520">
    <property type="component" value="Chromosome"/>
</dbReference>
<name>A0ABY4ZPJ6_9CAUL</name>
<gene>
    <name evidence="2" type="ORF">MZV50_17910</name>
</gene>
<accession>A0ABY4ZPJ6</accession>
<sequence length="398" mass="42789">MRQHVLLALAGASALAFGAPAIAADAPTNSGQLLLEARTRYELYDPDGADAEAITTRIRLGWRQPIAKTLAGLIEMEAVGALEDAYADGVHARPGKAVIQDPEGVELNRAVIEWRPNPKLGLDVGRQRIILGNARFVGNGGWRQNEQTFDAIKLTAKPTKAVTVTYAYVDRVRRSLGHKSPQGVWRGDAHLIQAESDLGAIGKASAYAFLLDFDNAATQSSKTFGVRLAGARGLRPGLSGTWELEHANQKDWGNNPQRYSVDYDLVSTGLKTAKSAVSLNLERLEGDGVHAFQTPLATLHPFQGLSDVIGATPAKGVRDVFLRGATTVGTKQPLKLGGEAHDFNTTVGGQNLGREIDATVSTPLAKGWTFELGVARFETQSKTYPDATRAWASLDFKL</sequence>
<evidence type="ECO:0008006" key="4">
    <source>
        <dbReference type="Google" id="ProtNLM"/>
    </source>
</evidence>
<keyword evidence="1" id="KW-0732">Signal</keyword>
<evidence type="ECO:0000256" key="1">
    <source>
        <dbReference type="SAM" id="SignalP"/>
    </source>
</evidence>
<evidence type="ECO:0000313" key="2">
    <source>
        <dbReference type="EMBL" id="USQ94450.1"/>
    </source>
</evidence>
<organism evidence="2 3">
    <name type="scientific">Caulobacter segnis</name>
    <dbReference type="NCBI Taxonomy" id="88688"/>
    <lineage>
        <taxon>Bacteria</taxon>
        <taxon>Pseudomonadati</taxon>
        <taxon>Pseudomonadota</taxon>
        <taxon>Alphaproteobacteria</taxon>
        <taxon>Caulobacterales</taxon>
        <taxon>Caulobacteraceae</taxon>
        <taxon>Caulobacter</taxon>
    </lineage>
</organism>
<dbReference type="InterPro" id="IPR023614">
    <property type="entry name" value="Porin_dom_sf"/>
</dbReference>
<reference evidence="2 3" key="1">
    <citation type="submission" date="2022-04" db="EMBL/GenBank/DDBJ databases">
        <title>Genome sequence of soybean root-associated Caulobacter segnis RL271.</title>
        <authorList>
            <person name="Longley R."/>
            <person name="Bonito G."/>
            <person name="Trigodet F."/>
            <person name="Crosson S."/>
            <person name="Fiebig A."/>
        </authorList>
    </citation>
    <scope>NUCLEOTIDE SEQUENCE [LARGE SCALE GENOMIC DNA]</scope>
    <source>
        <strain evidence="2 3">RL271</strain>
    </source>
</reference>
<feature type="signal peptide" evidence="1">
    <location>
        <begin position="1"/>
        <end position="23"/>
    </location>
</feature>
<dbReference type="Gene3D" id="2.40.160.10">
    <property type="entry name" value="Porin"/>
    <property type="match status" value="1"/>
</dbReference>
<protein>
    <recommendedName>
        <fullName evidence="4">Alginate export domain-containing protein</fullName>
    </recommendedName>
</protein>
<feature type="chain" id="PRO_5045582790" description="Alginate export domain-containing protein" evidence="1">
    <location>
        <begin position="24"/>
        <end position="398"/>
    </location>
</feature>
<dbReference type="EMBL" id="CP096040">
    <property type="protein sequence ID" value="USQ94450.1"/>
    <property type="molecule type" value="Genomic_DNA"/>
</dbReference>
<evidence type="ECO:0000313" key="3">
    <source>
        <dbReference type="Proteomes" id="UP001057520"/>
    </source>
</evidence>
<proteinExistence type="predicted"/>
<keyword evidence="3" id="KW-1185">Reference proteome</keyword>